<evidence type="ECO:0000313" key="11">
    <source>
        <dbReference type="EMBL" id="SDM12674.1"/>
    </source>
</evidence>
<evidence type="ECO:0000256" key="6">
    <source>
        <dbReference type="ARBA" id="ARBA00023136"/>
    </source>
</evidence>
<dbReference type="GO" id="GO:0016788">
    <property type="term" value="F:hydrolase activity, acting on ester bonds"/>
    <property type="evidence" value="ECO:0007669"/>
    <property type="project" value="UniProtKB-ARBA"/>
</dbReference>
<reference evidence="11 12" key="1">
    <citation type="submission" date="2016-10" db="EMBL/GenBank/DDBJ databases">
        <authorList>
            <person name="de Groot N.N."/>
        </authorList>
    </citation>
    <scope>NUCLEOTIDE SEQUENCE [LARGE SCALE GENOMIC DNA]</scope>
    <source>
        <strain evidence="11 12">DSM 16077</strain>
    </source>
</reference>
<evidence type="ECO:0000256" key="4">
    <source>
        <dbReference type="ARBA" id="ARBA00022692"/>
    </source>
</evidence>
<dbReference type="STRING" id="144026.SAMN04488568_105101"/>
<feature type="transmembrane region" description="Helical" evidence="8">
    <location>
        <begin position="172"/>
        <end position="192"/>
    </location>
</feature>
<dbReference type="Proteomes" id="UP000199759">
    <property type="component" value="Unassembled WGS sequence"/>
</dbReference>
<keyword evidence="5 8" id="KW-1133">Transmembrane helix</keyword>
<feature type="domain" description="SGNH" evidence="10">
    <location>
        <begin position="423"/>
        <end position="641"/>
    </location>
</feature>
<dbReference type="InterPro" id="IPR036514">
    <property type="entry name" value="SGNH_hydro_sf"/>
</dbReference>
<dbReference type="Pfam" id="PF01757">
    <property type="entry name" value="Acyl_transf_3"/>
    <property type="match status" value="1"/>
</dbReference>
<dbReference type="InterPro" id="IPR002656">
    <property type="entry name" value="Acyl_transf_3_dom"/>
</dbReference>
<dbReference type="Pfam" id="PF19040">
    <property type="entry name" value="SGNH"/>
    <property type="match status" value="1"/>
</dbReference>
<dbReference type="Gene3D" id="3.40.50.1110">
    <property type="entry name" value="SGNH hydrolase"/>
    <property type="match status" value="1"/>
</dbReference>
<feature type="transmembrane region" description="Helical" evidence="8">
    <location>
        <begin position="80"/>
        <end position="101"/>
    </location>
</feature>
<dbReference type="OrthoDB" id="9796461at2"/>
<dbReference type="SUPFAM" id="SSF52266">
    <property type="entry name" value="SGNH hydrolase"/>
    <property type="match status" value="1"/>
</dbReference>
<sequence length="844" mass="92319">MKLLATVREGYRADIDGLRALAVLSVVLFHIDKTWVPGGFIGVDIFFVISGFLITGNIAQDIERGSFKITEFYRRRIRRIMPALSVVLLTCLLAGQILFLPDDMQNLAFSAIASQLSLANFYFLFSLDTGYFADDSTLHPLLHLWTLGVEEQFYLLWPLALFAVGVRGFTRVLIGVLFVIAAASFAAAQLIAPDAPMVAYYMLPTRAGQLMAGALCYFLVRERQSTTPFPGWSRELMGWGSLALIAASLIWIDESMTFPGILAIPVTLGSAGLLLTGSVGGSSLSRAFTFRPFVWIGLISYSLYLWHWPVLAFARYVTGELNLPQQALAFLVMIALSWMSFRWVEGPARRTRASFSRVFLTHFALPTAVLILAVIGIRATDGLGVWTLNAGYTQRLAQLELDNLPSTASPFVCQGPYLDHDDVTLPACRINSLDEPRALLWGDSNAGHYVATVRAIAEDLGFGFRNIAHSACPPLLEHAPEFANPRTADGCEQSIAATLDVLDQYPAVILAANWENHINQWGDRFLDEVSATVTQLRERNVDVLVIGRLPQLASVDHDCERKQLRLPFMDCGSRAVIARTRPDRVNDALRDVVVAAGARYVDFNDHLCEDGVCHGVQNGTMLYYNVGHLSQRGGEILGEAVINDEAILQAFRPLVAISPSDMPTIARGPAAEQLPSLTHLLSPDIWSNDRAIRISGGLLFRDETETGYQSSYLTLAPGSLPASEARSLTVTAIFRRLDASRPLLRVTTSGPDGRFDFIVNAAGDGVELRRGRPDAWTEQVDGDLIRLTATIPFDPANSELRLDILPAAATSLSNEYTVAATGSIVLADLAINYATTSSPAEPSP</sequence>
<evidence type="ECO:0000256" key="2">
    <source>
        <dbReference type="ARBA" id="ARBA00022475"/>
    </source>
</evidence>
<feature type="transmembrane region" description="Helical" evidence="8">
    <location>
        <begin position="232"/>
        <end position="252"/>
    </location>
</feature>
<dbReference type="InterPro" id="IPR050879">
    <property type="entry name" value="Acyltransferase_3"/>
</dbReference>
<dbReference type="GO" id="GO:0009103">
    <property type="term" value="P:lipopolysaccharide biosynthetic process"/>
    <property type="evidence" value="ECO:0007669"/>
    <property type="project" value="TreeGrafter"/>
</dbReference>
<accession>A0A1G9QNT3</accession>
<dbReference type="InterPro" id="IPR043968">
    <property type="entry name" value="SGNH"/>
</dbReference>
<evidence type="ECO:0000256" key="1">
    <source>
        <dbReference type="ARBA" id="ARBA00004651"/>
    </source>
</evidence>
<feature type="transmembrane region" description="Helical" evidence="8">
    <location>
        <begin position="288"/>
        <end position="307"/>
    </location>
</feature>
<dbReference type="EMBL" id="FNHG01000005">
    <property type="protein sequence ID" value="SDM12674.1"/>
    <property type="molecule type" value="Genomic_DNA"/>
</dbReference>
<keyword evidence="2" id="KW-1003">Cell membrane</keyword>
<keyword evidence="12" id="KW-1185">Reference proteome</keyword>
<keyword evidence="6 8" id="KW-0472">Membrane</keyword>
<keyword evidence="7 11" id="KW-0012">Acyltransferase</keyword>
<comment type="subcellular location">
    <subcellularLocation>
        <location evidence="1">Cell membrane</location>
        <topology evidence="1">Multi-pass membrane protein</topology>
    </subcellularLocation>
</comment>
<name>A0A1G9QNT3_9PROT</name>
<dbReference type="PANTHER" id="PTHR23028">
    <property type="entry name" value="ACETYLTRANSFERASE"/>
    <property type="match status" value="1"/>
</dbReference>
<dbReference type="GO" id="GO:0005886">
    <property type="term" value="C:plasma membrane"/>
    <property type="evidence" value="ECO:0007669"/>
    <property type="project" value="UniProtKB-SubCell"/>
</dbReference>
<gene>
    <name evidence="11" type="ORF">SAMN04488568_105101</name>
</gene>
<evidence type="ECO:0000259" key="9">
    <source>
        <dbReference type="Pfam" id="PF01757"/>
    </source>
</evidence>
<feature type="transmembrane region" description="Helical" evidence="8">
    <location>
        <begin position="198"/>
        <end position="220"/>
    </location>
</feature>
<feature type="transmembrane region" description="Helical" evidence="8">
    <location>
        <begin position="356"/>
        <end position="377"/>
    </location>
</feature>
<keyword evidence="4 8" id="KW-0812">Transmembrane</keyword>
<dbReference type="RefSeq" id="WP_091768470.1">
    <property type="nucleotide sequence ID" value="NZ_FNHG01000005.1"/>
</dbReference>
<feature type="domain" description="Acyltransferase 3" evidence="9">
    <location>
        <begin position="13"/>
        <end position="339"/>
    </location>
</feature>
<proteinExistence type="predicted"/>
<evidence type="ECO:0000256" key="5">
    <source>
        <dbReference type="ARBA" id="ARBA00022989"/>
    </source>
</evidence>
<evidence type="ECO:0000256" key="7">
    <source>
        <dbReference type="ARBA" id="ARBA00023315"/>
    </source>
</evidence>
<evidence type="ECO:0000256" key="3">
    <source>
        <dbReference type="ARBA" id="ARBA00022679"/>
    </source>
</evidence>
<protein>
    <submittedName>
        <fullName evidence="11">Peptidoglycan/LPS O-acetylase OafA/YrhL, contains acyltransferase and SGNH-hydrolase domains</fullName>
    </submittedName>
</protein>
<dbReference type="AlphaFoldDB" id="A0A1G9QNT3"/>
<evidence type="ECO:0000259" key="10">
    <source>
        <dbReference type="Pfam" id="PF19040"/>
    </source>
</evidence>
<feature type="transmembrane region" description="Helical" evidence="8">
    <location>
        <begin position="35"/>
        <end position="59"/>
    </location>
</feature>
<dbReference type="GO" id="GO:0016747">
    <property type="term" value="F:acyltransferase activity, transferring groups other than amino-acyl groups"/>
    <property type="evidence" value="ECO:0007669"/>
    <property type="project" value="InterPro"/>
</dbReference>
<evidence type="ECO:0000256" key="8">
    <source>
        <dbReference type="SAM" id="Phobius"/>
    </source>
</evidence>
<feature type="transmembrane region" description="Helical" evidence="8">
    <location>
        <begin position="258"/>
        <end position="276"/>
    </location>
</feature>
<keyword evidence="11" id="KW-0378">Hydrolase</keyword>
<feature type="transmembrane region" description="Helical" evidence="8">
    <location>
        <begin position="327"/>
        <end position="344"/>
    </location>
</feature>
<dbReference type="PANTHER" id="PTHR23028:SF53">
    <property type="entry name" value="ACYL_TRANSF_3 DOMAIN-CONTAINING PROTEIN"/>
    <property type="match status" value="1"/>
</dbReference>
<organism evidence="11 12">
    <name type="scientific">Maricaulis salignorans</name>
    <dbReference type="NCBI Taxonomy" id="144026"/>
    <lineage>
        <taxon>Bacteria</taxon>
        <taxon>Pseudomonadati</taxon>
        <taxon>Pseudomonadota</taxon>
        <taxon>Alphaproteobacteria</taxon>
        <taxon>Maricaulales</taxon>
        <taxon>Maricaulaceae</taxon>
        <taxon>Maricaulis</taxon>
    </lineage>
</organism>
<evidence type="ECO:0000313" key="12">
    <source>
        <dbReference type="Proteomes" id="UP000199759"/>
    </source>
</evidence>
<keyword evidence="3 11" id="KW-0808">Transferase</keyword>